<keyword evidence="1" id="KW-0614">Plasmid</keyword>
<gene>
    <name evidence="1" type="ORF">D0Y80_l00060</name>
</gene>
<dbReference type="AlphaFoldDB" id="A0A499S3J4"/>
<protein>
    <recommendedName>
        <fullName evidence="2">HEXXH motif domain-containing protein</fullName>
    </recommendedName>
</protein>
<proteinExistence type="predicted"/>
<geneLocation type="plasmid" evidence="1">
    <name>pPH1-1</name>
</geneLocation>
<reference evidence="1" key="1">
    <citation type="journal article" date="2019" name="Front. Microbiol.">
        <title>Prevalence of Antibiotic and Heavy Metal Resistance Determinants and Virulence-Related Genetic Elements in Plasmids of Staphylococcus aureus.</title>
        <authorList>
            <person name="Bukowski M."/>
            <person name="Piwowarczyk R."/>
            <person name="Madry A."/>
            <person name="Zagorski-Przybylo R."/>
            <person name="Hydzik M."/>
            <person name="Wladyka B."/>
        </authorList>
    </citation>
    <scope>NUCLEOTIDE SEQUENCE</scope>
    <source>
        <strain evidence="1">Ph1</strain>
        <plasmid evidence="1">pPH1-1</plasmid>
    </source>
</reference>
<name>A0A499S3J4_STAAU</name>
<evidence type="ECO:0000313" key="1">
    <source>
        <dbReference type="EMBL" id="AYK27920.1"/>
    </source>
</evidence>
<accession>A0A499S3J4</accession>
<sequence>MLSKCFLTYLIGGIFMIPNSMEEIYMDNINTLEKSNIYFLNSESILSNIKNICNLYNKENVSTTQSSKASFFDTLNRLQGFNIPYKEDEIIIKFNDDDIINHLVNKKVIERGDLKDNKHLFKDEEQKNIRDNINKALQLLNVLHPDLTYLIKQLTGTIIFFKKSSTGGGTTSCALGLIWLNPHKDWTIIDYADALYHEFTHTSIFIDDMVNRMFLDAKACKDPKAYVTSAILKFKRPLDSAYHAAGVAVALMHFYHMLSNKQKALSFLDPLKITINELMGKKEYLGERGIDTLNGMSDFINNLDYENIHLSLKLNN</sequence>
<evidence type="ECO:0008006" key="2">
    <source>
        <dbReference type="Google" id="ProtNLM"/>
    </source>
</evidence>
<organism evidence="1">
    <name type="scientific">Staphylococcus aureus</name>
    <dbReference type="NCBI Taxonomy" id="1280"/>
    <lineage>
        <taxon>Bacteria</taxon>
        <taxon>Bacillati</taxon>
        <taxon>Bacillota</taxon>
        <taxon>Bacilli</taxon>
        <taxon>Bacillales</taxon>
        <taxon>Staphylococcaceae</taxon>
        <taxon>Staphylococcus</taxon>
    </lineage>
</organism>
<dbReference type="EMBL" id="MH785236">
    <property type="protein sequence ID" value="AYK27920.1"/>
    <property type="molecule type" value="Genomic_DNA"/>
</dbReference>
<dbReference type="InterPro" id="IPR026337">
    <property type="entry name" value="AKG_HExxH"/>
</dbReference>
<dbReference type="NCBIfam" id="TIGR04267">
    <property type="entry name" value="mod_HExxH"/>
    <property type="match status" value="1"/>
</dbReference>